<accession>A0ABV1E3R9</accession>
<sequence>MGGRRASFLRRVLPAAVFLIALAAAGLLFTRVISVRTDAEVLALAEESVRRAAVECYALEGFYPRSLDYLVEHYGVTAGDDRYMVSYQYVASNLMPDITVLALGE</sequence>
<protein>
    <submittedName>
        <fullName evidence="2">Uncharacterized protein</fullName>
    </submittedName>
</protein>
<name>A0ABV1E3R9_9FIRM</name>
<keyword evidence="3" id="KW-1185">Reference proteome</keyword>
<gene>
    <name evidence="2" type="ORF">WMO64_00550</name>
</gene>
<dbReference type="Proteomes" id="UP001464378">
    <property type="component" value="Unassembled WGS sequence"/>
</dbReference>
<keyword evidence="1" id="KW-0812">Transmembrane</keyword>
<proteinExistence type="predicted"/>
<evidence type="ECO:0000313" key="3">
    <source>
        <dbReference type="Proteomes" id="UP001464378"/>
    </source>
</evidence>
<evidence type="ECO:0000313" key="2">
    <source>
        <dbReference type="EMBL" id="MEQ2441955.1"/>
    </source>
</evidence>
<feature type="transmembrane region" description="Helical" evidence="1">
    <location>
        <begin position="12"/>
        <end position="33"/>
    </location>
</feature>
<reference evidence="2 3" key="1">
    <citation type="submission" date="2024-03" db="EMBL/GenBank/DDBJ databases">
        <title>Human intestinal bacterial collection.</title>
        <authorList>
            <person name="Pauvert C."/>
            <person name="Hitch T.C.A."/>
            <person name="Clavel T."/>
        </authorList>
    </citation>
    <scope>NUCLEOTIDE SEQUENCE [LARGE SCALE GENOMIC DNA]</scope>
    <source>
        <strain evidence="2 3">CLA-AP-H29</strain>
    </source>
</reference>
<dbReference type="RefSeq" id="WP_294518775.1">
    <property type="nucleotide sequence ID" value="NZ_JBBMFK010000001.1"/>
</dbReference>
<evidence type="ECO:0000256" key="1">
    <source>
        <dbReference type="SAM" id="Phobius"/>
    </source>
</evidence>
<keyword evidence="1" id="KW-0472">Membrane</keyword>
<keyword evidence="1" id="KW-1133">Transmembrane helix</keyword>
<organism evidence="2 3">
    <name type="scientific">Pseudoflavonifractor intestinihominis</name>
    <dbReference type="NCBI Taxonomy" id="3133171"/>
    <lineage>
        <taxon>Bacteria</taxon>
        <taxon>Bacillati</taxon>
        <taxon>Bacillota</taxon>
        <taxon>Clostridia</taxon>
        <taxon>Eubacteriales</taxon>
        <taxon>Oscillospiraceae</taxon>
        <taxon>Pseudoflavonifractor</taxon>
    </lineage>
</organism>
<comment type="caution">
    <text evidence="2">The sequence shown here is derived from an EMBL/GenBank/DDBJ whole genome shotgun (WGS) entry which is preliminary data.</text>
</comment>
<dbReference type="EMBL" id="JBBMFK010000001">
    <property type="protein sequence ID" value="MEQ2441955.1"/>
    <property type="molecule type" value="Genomic_DNA"/>
</dbReference>